<evidence type="ECO:0000313" key="4">
    <source>
        <dbReference type="Proteomes" id="UP000215158"/>
    </source>
</evidence>
<evidence type="ECO:0008006" key="5">
    <source>
        <dbReference type="Google" id="ProtNLM"/>
    </source>
</evidence>
<dbReference type="Proteomes" id="UP000215158">
    <property type="component" value="Plasmid pBN3"/>
</dbReference>
<sequence length="255" mass="25470">MFSTKSMRALACVFMIATGAAHAEPKAATPRAQKGTAQQASARVPSADLDMGAEASTSTGAASSTAAPAQAAAQAASAPTPVAMTSGATDTHLSIEQVDRIARSSIARQLAGNQGVQLSGGMPNGAAQVPAAASAPAIVVGHPAASRPRAEPVRFVGAFSDAGGQSVLYEYRNASYPAHVGARLLNGWTVKSVNGFVVTVADGTGKGARTWTETISGGTPAQDNQPTAAMNVAARGVPDLSGPLPPNMPLSAIGR</sequence>
<keyword evidence="2" id="KW-0732">Signal</keyword>
<proteinExistence type="predicted"/>
<name>A0A248VYY6_9BURK</name>
<dbReference type="OrthoDB" id="9131580at2"/>
<gene>
    <name evidence="3" type="ORF">CJU94_39425</name>
</gene>
<organism evidence="3 4">
    <name type="scientific">Paraburkholderia aromaticivorans</name>
    <dbReference type="NCBI Taxonomy" id="2026199"/>
    <lineage>
        <taxon>Bacteria</taxon>
        <taxon>Pseudomonadati</taxon>
        <taxon>Pseudomonadota</taxon>
        <taxon>Betaproteobacteria</taxon>
        <taxon>Burkholderiales</taxon>
        <taxon>Burkholderiaceae</taxon>
        <taxon>Paraburkholderia</taxon>
    </lineage>
</organism>
<protein>
    <recommendedName>
        <fullName evidence="5">Type IV pilus biogenesis protein PilP</fullName>
    </recommendedName>
</protein>
<feature type="chain" id="PRO_5012535227" description="Type IV pilus biogenesis protein PilP" evidence="2">
    <location>
        <begin position="24"/>
        <end position="255"/>
    </location>
</feature>
<keyword evidence="4" id="KW-1185">Reference proteome</keyword>
<dbReference type="RefSeq" id="WP_095423899.1">
    <property type="nucleotide sequence ID" value="NZ_CP022993.1"/>
</dbReference>
<accession>A0A248VYY6</accession>
<geneLocation type="plasmid" evidence="3 4">
    <name>pBN3</name>
</geneLocation>
<dbReference type="EMBL" id="CP022993">
    <property type="protein sequence ID" value="ASW04218.1"/>
    <property type="molecule type" value="Genomic_DNA"/>
</dbReference>
<keyword evidence="3" id="KW-0614">Plasmid</keyword>
<feature type="signal peptide" evidence="2">
    <location>
        <begin position="1"/>
        <end position="23"/>
    </location>
</feature>
<reference evidence="3 4" key="1">
    <citation type="submission" date="2017-08" db="EMBL/GenBank/DDBJ databases">
        <title>Identification and genetic characteristics of simultaneous BTEX- and naphthalene-degrading Paraburkholderia sp. BN5 isolated from petroleum-contaminated soil.</title>
        <authorList>
            <person name="Lee Y."/>
            <person name="Jeon C.O."/>
        </authorList>
    </citation>
    <scope>NUCLEOTIDE SEQUENCE [LARGE SCALE GENOMIC DNA]</scope>
    <source>
        <strain evidence="3 4">BN5</strain>
        <plasmid evidence="3 4">pBN3</plasmid>
    </source>
</reference>
<dbReference type="KEGG" id="parb:CJU94_39425"/>
<evidence type="ECO:0000256" key="1">
    <source>
        <dbReference type="SAM" id="MobiDB-lite"/>
    </source>
</evidence>
<evidence type="ECO:0000256" key="2">
    <source>
        <dbReference type="SAM" id="SignalP"/>
    </source>
</evidence>
<evidence type="ECO:0000313" key="3">
    <source>
        <dbReference type="EMBL" id="ASW04218.1"/>
    </source>
</evidence>
<dbReference type="AlphaFoldDB" id="A0A248VYY6"/>
<feature type="region of interest" description="Disordered" evidence="1">
    <location>
        <begin position="24"/>
        <end position="46"/>
    </location>
</feature>